<evidence type="ECO:0000313" key="1">
    <source>
        <dbReference type="Proteomes" id="UP000095283"/>
    </source>
</evidence>
<protein>
    <submittedName>
        <fullName evidence="2">Secreted protein</fullName>
    </submittedName>
</protein>
<evidence type="ECO:0000313" key="2">
    <source>
        <dbReference type="WBParaSite" id="Hba_03091"/>
    </source>
</evidence>
<sequence>MILGNIFCRDWFAILSPVVHFPVFRIFGNDVRLVEITAHLKPHNMCLSSISFPCGLAVEHNFCAERVIAKFHNSTTSISLLPHAKYFGKTSHSFSLLQRISLNNYGSCECRPM</sequence>
<dbReference type="Proteomes" id="UP000095283">
    <property type="component" value="Unplaced"/>
</dbReference>
<name>A0A1I7WDW0_HETBA</name>
<reference evidence="2" key="1">
    <citation type="submission" date="2016-11" db="UniProtKB">
        <authorList>
            <consortium name="WormBaseParasite"/>
        </authorList>
    </citation>
    <scope>IDENTIFICATION</scope>
</reference>
<keyword evidence="1" id="KW-1185">Reference proteome</keyword>
<proteinExistence type="predicted"/>
<dbReference type="WBParaSite" id="Hba_03091">
    <property type="protein sequence ID" value="Hba_03091"/>
    <property type="gene ID" value="Hba_03091"/>
</dbReference>
<dbReference type="AlphaFoldDB" id="A0A1I7WDW0"/>
<accession>A0A1I7WDW0</accession>
<organism evidence="1 2">
    <name type="scientific">Heterorhabditis bacteriophora</name>
    <name type="common">Entomopathogenic nematode worm</name>
    <dbReference type="NCBI Taxonomy" id="37862"/>
    <lineage>
        <taxon>Eukaryota</taxon>
        <taxon>Metazoa</taxon>
        <taxon>Ecdysozoa</taxon>
        <taxon>Nematoda</taxon>
        <taxon>Chromadorea</taxon>
        <taxon>Rhabditida</taxon>
        <taxon>Rhabditina</taxon>
        <taxon>Rhabditomorpha</taxon>
        <taxon>Strongyloidea</taxon>
        <taxon>Heterorhabditidae</taxon>
        <taxon>Heterorhabditis</taxon>
    </lineage>
</organism>